<dbReference type="Proteomes" id="UP000696280">
    <property type="component" value="Unassembled WGS sequence"/>
</dbReference>
<dbReference type="InterPro" id="IPR013705">
    <property type="entry name" value="Sterol_MeTrfase_C"/>
</dbReference>
<evidence type="ECO:0000313" key="6">
    <source>
        <dbReference type="EMBL" id="CAG8952846.1"/>
    </source>
</evidence>
<comment type="caution">
    <text evidence="6">The sequence shown here is derived from an EMBL/GenBank/DDBJ whole genome shotgun (WGS) entry which is preliminary data.</text>
</comment>
<dbReference type="PANTHER" id="PTHR44068">
    <property type="entry name" value="ZGC:194242"/>
    <property type="match status" value="1"/>
</dbReference>
<dbReference type="InterPro" id="IPR029063">
    <property type="entry name" value="SAM-dependent_MTases_sf"/>
</dbReference>
<dbReference type="SUPFAM" id="SSF53335">
    <property type="entry name" value="S-adenosyl-L-methionine-dependent methyltransferases"/>
    <property type="match status" value="1"/>
</dbReference>
<evidence type="ECO:0000256" key="3">
    <source>
        <dbReference type="PROSITE-ProRule" id="PRU01022"/>
    </source>
</evidence>
<dbReference type="Gene3D" id="3.40.50.150">
    <property type="entry name" value="Vaccinia Virus protein VP39"/>
    <property type="match status" value="1"/>
</dbReference>
<comment type="similarity">
    <text evidence="2 3">Belongs to the class I-like SAM-binding methyltransferase superfamily. Erg6/SMT family.</text>
</comment>
<protein>
    <recommendedName>
        <fullName evidence="5">SAM-dependent methyltransferase Erg6/SMT-type domain-containing protein</fullName>
    </recommendedName>
</protein>
<evidence type="ECO:0000259" key="5">
    <source>
        <dbReference type="PROSITE" id="PS51685"/>
    </source>
</evidence>
<dbReference type="EMBL" id="CAJVRL010000048">
    <property type="protein sequence ID" value="CAG8952846.1"/>
    <property type="molecule type" value="Genomic_DNA"/>
</dbReference>
<dbReference type="InterPro" id="IPR030384">
    <property type="entry name" value="MeTrfase_SMT"/>
</dbReference>
<dbReference type="GO" id="GO:0032259">
    <property type="term" value="P:methylation"/>
    <property type="evidence" value="ECO:0007669"/>
    <property type="project" value="UniProtKB-KW"/>
</dbReference>
<reference evidence="6" key="1">
    <citation type="submission" date="2021-07" db="EMBL/GenBank/DDBJ databases">
        <authorList>
            <person name="Durling M."/>
        </authorList>
    </citation>
    <scope>NUCLEOTIDE SEQUENCE</scope>
</reference>
<dbReference type="GO" id="GO:0006696">
    <property type="term" value="P:ergosterol biosynthetic process"/>
    <property type="evidence" value="ECO:0007669"/>
    <property type="project" value="TreeGrafter"/>
</dbReference>
<accession>A0A9N9KTJ5</accession>
<feature type="region of interest" description="Disordered" evidence="4">
    <location>
        <begin position="1"/>
        <end position="20"/>
    </location>
</feature>
<dbReference type="GO" id="GO:0005783">
    <property type="term" value="C:endoplasmic reticulum"/>
    <property type="evidence" value="ECO:0007669"/>
    <property type="project" value="TreeGrafter"/>
</dbReference>
<evidence type="ECO:0000256" key="1">
    <source>
        <dbReference type="ARBA" id="ARBA00022679"/>
    </source>
</evidence>
<dbReference type="InterPro" id="IPR050447">
    <property type="entry name" value="Erg6_SMT_methyltransf"/>
</dbReference>
<dbReference type="PANTHER" id="PTHR44068:SF1">
    <property type="entry name" value="HYPOTHETICAL LOC100005854"/>
    <property type="match status" value="1"/>
</dbReference>
<keyword evidence="1 3" id="KW-0808">Transferase</keyword>
<organism evidence="6 7">
    <name type="scientific">Hymenoscyphus fraxineus</name>
    <dbReference type="NCBI Taxonomy" id="746836"/>
    <lineage>
        <taxon>Eukaryota</taxon>
        <taxon>Fungi</taxon>
        <taxon>Dikarya</taxon>
        <taxon>Ascomycota</taxon>
        <taxon>Pezizomycotina</taxon>
        <taxon>Leotiomycetes</taxon>
        <taxon>Helotiales</taxon>
        <taxon>Helotiaceae</taxon>
        <taxon>Hymenoscyphus</taxon>
    </lineage>
</organism>
<feature type="domain" description="SAM-dependent methyltransferase Erg6/SMT-type" evidence="5">
    <location>
        <begin position="82"/>
        <end position="377"/>
    </location>
</feature>
<keyword evidence="3" id="KW-0949">S-adenosyl-L-methionine</keyword>
<evidence type="ECO:0000256" key="2">
    <source>
        <dbReference type="ARBA" id="ARBA00038188"/>
    </source>
</evidence>
<feature type="compositionally biased region" description="Basic and acidic residues" evidence="4">
    <location>
        <begin position="1"/>
        <end position="19"/>
    </location>
</feature>
<proteinExistence type="inferred from homology"/>
<dbReference type="CDD" id="cd02440">
    <property type="entry name" value="AdoMet_MTases"/>
    <property type="match status" value="1"/>
</dbReference>
<dbReference type="InterPro" id="IPR025714">
    <property type="entry name" value="Methyltranfer_dom"/>
</dbReference>
<name>A0A9N9KTJ5_9HELO</name>
<dbReference type="PROSITE" id="PS51685">
    <property type="entry name" value="SAM_MT_ERG6_SMT"/>
    <property type="match status" value="1"/>
</dbReference>
<dbReference type="Pfam" id="PF13847">
    <property type="entry name" value="Methyltransf_31"/>
    <property type="match status" value="1"/>
</dbReference>
<dbReference type="OrthoDB" id="540004at2759"/>
<sequence length="379" mass="41892">MAPGRPTKEQLARDKDFSKAMHGVSADKSNAFMSMMSKDSEAHELLTKDYLSHWDNGGKGIEDTEEAKEKRKKNYMSVVNNYYDLATDLYEEGWGQSFHFARFGHGEAFAPALARHEHFLAHMINIKKGMNVLDVGCGVGGPAREIATFTGCNVVGLNNNSYQIQRATGHARRQGLEKQVSFVKGDFMNMAFPENSFDAVYAIEATVHAPSLEGVYSQIFRVLKPGGTFGVYEWVMTDKYDETNPTHCSIRLGIERGDGIANMMSRTHALTAIKAAGFTVEYEDDLAVYDDAIPWYTPLSGEFKHAKSLWDVLHAVRLTTIGRYAMGALLTTLEMVKLAPKGTAQTARELSHGADALVAGARMGLFTPMYLIVAKKPLV</sequence>
<keyword evidence="7" id="KW-1185">Reference proteome</keyword>
<gene>
    <name evidence="6" type="ORF">HYFRA_00007559</name>
</gene>
<keyword evidence="3" id="KW-0489">Methyltransferase</keyword>
<evidence type="ECO:0000256" key="4">
    <source>
        <dbReference type="SAM" id="MobiDB-lite"/>
    </source>
</evidence>
<dbReference type="AlphaFoldDB" id="A0A9N9KTJ5"/>
<dbReference type="Pfam" id="PF08498">
    <property type="entry name" value="Sterol_MT_C"/>
    <property type="match status" value="1"/>
</dbReference>
<evidence type="ECO:0000313" key="7">
    <source>
        <dbReference type="Proteomes" id="UP000696280"/>
    </source>
</evidence>
<dbReference type="GO" id="GO:0003838">
    <property type="term" value="F:sterol 24-C-methyltransferase activity"/>
    <property type="evidence" value="ECO:0007669"/>
    <property type="project" value="TreeGrafter"/>
</dbReference>